<gene>
    <name evidence="1" type="ORF">T01_5369</name>
</gene>
<proteinExistence type="predicted"/>
<comment type="caution">
    <text evidence="1">The sequence shown here is derived from an EMBL/GenBank/DDBJ whole genome shotgun (WGS) entry which is preliminary data.</text>
</comment>
<evidence type="ECO:0000313" key="2">
    <source>
        <dbReference type="Proteomes" id="UP000054776"/>
    </source>
</evidence>
<dbReference type="InParanoid" id="A0A0V1AVW5"/>
<dbReference type="Proteomes" id="UP000054776">
    <property type="component" value="Unassembled WGS sequence"/>
</dbReference>
<evidence type="ECO:0000313" key="1">
    <source>
        <dbReference type="EMBL" id="KRY28936.1"/>
    </source>
</evidence>
<dbReference type="OrthoDB" id="5917809at2759"/>
<reference evidence="1 2" key="1">
    <citation type="submission" date="2015-01" db="EMBL/GenBank/DDBJ databases">
        <title>Evolution of Trichinella species and genotypes.</title>
        <authorList>
            <person name="Korhonen P.K."/>
            <person name="Edoardo P."/>
            <person name="Giuseppe L.R."/>
            <person name="Gasser R.B."/>
        </authorList>
    </citation>
    <scope>NUCLEOTIDE SEQUENCE [LARGE SCALE GENOMIC DNA]</scope>
    <source>
        <strain evidence="1">ISS3</strain>
    </source>
</reference>
<protein>
    <submittedName>
        <fullName evidence="1">Uncharacterized protein</fullName>
    </submittedName>
</protein>
<accession>A0A0V1AVW5</accession>
<dbReference type="EMBL" id="JYDH01000186">
    <property type="protein sequence ID" value="KRY28936.1"/>
    <property type="molecule type" value="Genomic_DNA"/>
</dbReference>
<name>A0A0V1AVW5_TRISP</name>
<keyword evidence="2" id="KW-1185">Reference proteome</keyword>
<dbReference type="AlphaFoldDB" id="A0A0V1AVW5"/>
<organism evidence="1 2">
    <name type="scientific">Trichinella spiralis</name>
    <name type="common">Trichina worm</name>
    <dbReference type="NCBI Taxonomy" id="6334"/>
    <lineage>
        <taxon>Eukaryota</taxon>
        <taxon>Metazoa</taxon>
        <taxon>Ecdysozoa</taxon>
        <taxon>Nematoda</taxon>
        <taxon>Enoplea</taxon>
        <taxon>Dorylaimia</taxon>
        <taxon>Trichinellida</taxon>
        <taxon>Trichinellidae</taxon>
        <taxon>Trichinella</taxon>
    </lineage>
</organism>
<sequence>MEIKNAVCCCGCLARFRGETLAKFEALEVAGRPDGLTIFTAFASAAELEMLRWKGRDFVDLGCQLRLSGPTLEPPDWSIKSKMAPDPWARQRWHGRGGSKSSRLWSFLKSTHPFSTGRDSAPDVQFAQVPNHQSDGIGDPFRHWQAG</sequence>